<keyword evidence="2" id="KW-0472">Membrane</keyword>
<feature type="region of interest" description="Disordered" evidence="1">
    <location>
        <begin position="1"/>
        <end position="22"/>
    </location>
</feature>
<name>A0ABV0JGH5_9CYAN</name>
<dbReference type="Proteomes" id="UP001464891">
    <property type="component" value="Unassembled WGS sequence"/>
</dbReference>
<keyword evidence="4" id="KW-1185">Reference proteome</keyword>
<keyword evidence="2" id="KW-1133">Transmembrane helix</keyword>
<comment type="caution">
    <text evidence="3">The sequence shown here is derived from an EMBL/GenBank/DDBJ whole genome shotgun (WGS) entry which is preliminary data.</text>
</comment>
<organism evidence="3 4">
    <name type="scientific">Trichocoleus desertorum GB2-A4</name>
    <dbReference type="NCBI Taxonomy" id="2933944"/>
    <lineage>
        <taxon>Bacteria</taxon>
        <taxon>Bacillati</taxon>
        <taxon>Cyanobacteriota</taxon>
        <taxon>Cyanophyceae</taxon>
        <taxon>Leptolyngbyales</taxon>
        <taxon>Trichocoleusaceae</taxon>
        <taxon>Trichocoleus</taxon>
    </lineage>
</organism>
<keyword evidence="2" id="KW-0812">Transmembrane</keyword>
<feature type="transmembrane region" description="Helical" evidence="2">
    <location>
        <begin position="38"/>
        <end position="58"/>
    </location>
</feature>
<reference evidence="3 4" key="1">
    <citation type="submission" date="2022-04" db="EMBL/GenBank/DDBJ databases">
        <title>Positive selection, recombination, and allopatry shape intraspecific diversity of widespread and dominant cyanobacteria.</title>
        <authorList>
            <person name="Wei J."/>
            <person name="Shu W."/>
            <person name="Hu C."/>
        </authorList>
    </citation>
    <scope>NUCLEOTIDE SEQUENCE [LARGE SCALE GENOMIC DNA]</scope>
    <source>
        <strain evidence="3 4">GB2-A4</strain>
    </source>
</reference>
<dbReference type="RefSeq" id="WP_190443278.1">
    <property type="nucleotide sequence ID" value="NZ_JAMPKM010000050.1"/>
</dbReference>
<sequence length="67" mass="7534">MTHQFDPSDRPPGLTLKRRSGHPHQVNFSEDCRLRANLGGSAISFNLMAIACTVLIYWGTCDRSRET</sequence>
<accession>A0ABV0JGH5</accession>
<proteinExistence type="predicted"/>
<gene>
    <name evidence="3" type="ORF">NC998_27820</name>
</gene>
<evidence type="ECO:0000313" key="3">
    <source>
        <dbReference type="EMBL" id="MEP0820897.1"/>
    </source>
</evidence>
<dbReference type="EMBL" id="JAMPKM010000050">
    <property type="protein sequence ID" value="MEP0820897.1"/>
    <property type="molecule type" value="Genomic_DNA"/>
</dbReference>
<evidence type="ECO:0000256" key="2">
    <source>
        <dbReference type="SAM" id="Phobius"/>
    </source>
</evidence>
<protein>
    <submittedName>
        <fullName evidence="3">Uncharacterized protein</fullName>
    </submittedName>
</protein>
<evidence type="ECO:0000256" key="1">
    <source>
        <dbReference type="SAM" id="MobiDB-lite"/>
    </source>
</evidence>
<evidence type="ECO:0000313" key="4">
    <source>
        <dbReference type="Proteomes" id="UP001464891"/>
    </source>
</evidence>